<dbReference type="EMBL" id="LQOX01000113">
    <property type="protein sequence ID" value="ORV67234.1"/>
    <property type="molecule type" value="Genomic_DNA"/>
</dbReference>
<protein>
    <submittedName>
        <fullName evidence="1">Uncharacterized protein</fullName>
    </submittedName>
</protein>
<evidence type="ECO:0000313" key="1">
    <source>
        <dbReference type="EMBL" id="ORV67234.1"/>
    </source>
</evidence>
<name>A0A1X1VDW8_MYCGS</name>
<reference evidence="1 2" key="1">
    <citation type="submission" date="2016-01" db="EMBL/GenBank/DDBJ databases">
        <title>The new phylogeny of the genus Mycobacterium.</title>
        <authorList>
            <person name="Tarcisio F."/>
            <person name="Conor M."/>
            <person name="Antonella G."/>
            <person name="Elisabetta G."/>
            <person name="Giulia F.S."/>
            <person name="Sara T."/>
            <person name="Anna F."/>
            <person name="Clotilde B."/>
            <person name="Roberto B."/>
            <person name="Veronica D.S."/>
            <person name="Fabio R."/>
            <person name="Monica P."/>
            <person name="Olivier J."/>
            <person name="Enrico T."/>
            <person name="Nicola S."/>
        </authorList>
    </citation>
    <scope>NUCLEOTIDE SEQUENCE [LARGE SCALE GENOMIC DNA]</scope>
    <source>
        <strain evidence="1 2">DSM 43505</strain>
    </source>
</reference>
<keyword evidence="2" id="KW-1185">Reference proteome</keyword>
<dbReference type="Proteomes" id="UP000193738">
    <property type="component" value="Unassembled WGS sequence"/>
</dbReference>
<organism evidence="1 2">
    <name type="scientific">Mycobacterium gastri</name>
    <dbReference type="NCBI Taxonomy" id="1777"/>
    <lineage>
        <taxon>Bacteria</taxon>
        <taxon>Bacillati</taxon>
        <taxon>Actinomycetota</taxon>
        <taxon>Actinomycetes</taxon>
        <taxon>Mycobacteriales</taxon>
        <taxon>Mycobacteriaceae</taxon>
        <taxon>Mycobacterium</taxon>
    </lineage>
</organism>
<gene>
    <name evidence="1" type="ORF">AWC07_09475</name>
</gene>
<evidence type="ECO:0000313" key="2">
    <source>
        <dbReference type="Proteomes" id="UP000193738"/>
    </source>
</evidence>
<accession>A0A1X1VDW8</accession>
<proteinExistence type="predicted"/>
<dbReference type="AlphaFoldDB" id="A0A1X1VDW8"/>
<dbReference type="STRING" id="1777.AWC07_09475"/>
<sequence length="110" mass="12619">MGDRVDDDMRKVMVGKPVQHFTARPLSGDDSRCLEDLQMLTDQWLRYTQRIDEFMHTTLRFAQLQHDGDAYRCGQRAQQLAGGVENFPWRGCGEGRMPRRAAGAVLMMTD</sequence>
<comment type="caution">
    <text evidence="1">The sequence shown here is derived from an EMBL/GenBank/DDBJ whole genome shotgun (WGS) entry which is preliminary data.</text>
</comment>